<sequence>MPRFKQRAEFEDRGVPSALVVSCKYGDLSGVSQVTAVPKSTTVMTGAGIAGALVSIAASAALATSTPWIYEGAVAVVMTDG</sequence>
<gene>
    <name evidence="1" type="ORF">TM5383_03051</name>
</gene>
<dbReference type="Proteomes" id="UP000051681">
    <property type="component" value="Unassembled WGS sequence"/>
</dbReference>
<protein>
    <submittedName>
        <fullName evidence="1">Uncharacterized protein</fullName>
    </submittedName>
</protein>
<dbReference type="STRING" id="340021.TM5383_03051"/>
<name>A0A0P1HG13_9RHOB</name>
<dbReference type="AlphaFoldDB" id="A0A0P1HG13"/>
<dbReference type="EMBL" id="CYSF01000018">
    <property type="protein sequence ID" value="CUH85808.1"/>
    <property type="molecule type" value="Genomic_DNA"/>
</dbReference>
<evidence type="ECO:0000313" key="2">
    <source>
        <dbReference type="Proteomes" id="UP000051681"/>
    </source>
</evidence>
<accession>A0A0P1HG13</accession>
<organism evidence="1 2">
    <name type="scientific">Thalassovita mediterranea</name>
    <dbReference type="NCBI Taxonomy" id="340021"/>
    <lineage>
        <taxon>Bacteria</taxon>
        <taxon>Pseudomonadati</taxon>
        <taxon>Pseudomonadota</taxon>
        <taxon>Alphaproteobacteria</taxon>
        <taxon>Rhodobacterales</taxon>
        <taxon>Roseobacteraceae</taxon>
        <taxon>Thalassovita</taxon>
    </lineage>
</organism>
<evidence type="ECO:0000313" key="1">
    <source>
        <dbReference type="EMBL" id="CUH85808.1"/>
    </source>
</evidence>
<proteinExistence type="predicted"/>
<keyword evidence="2" id="KW-1185">Reference proteome</keyword>
<reference evidence="1 2" key="1">
    <citation type="submission" date="2015-09" db="EMBL/GenBank/DDBJ databases">
        <authorList>
            <consortium name="Swine Surveillance"/>
        </authorList>
    </citation>
    <scope>NUCLEOTIDE SEQUENCE [LARGE SCALE GENOMIC DNA]</scope>
    <source>
        <strain evidence="1 2">CECT 8383</strain>
    </source>
</reference>
<dbReference type="RefSeq" id="WP_058319876.1">
    <property type="nucleotide sequence ID" value="NZ_CYSF01000018.1"/>
</dbReference>